<evidence type="ECO:0000313" key="7">
    <source>
        <dbReference type="EMBL" id="RAZ81376.1"/>
    </source>
</evidence>
<comment type="subcellular location">
    <subcellularLocation>
        <location evidence="1">Cell membrane</location>
        <topology evidence="1">Multi-pass membrane protein</topology>
    </subcellularLocation>
</comment>
<keyword evidence="3 6" id="KW-0812">Transmembrane</keyword>
<sequence>MKLNRNFNLLLTGQSLANIGDILYIVSVIYLIFELTGSATAAAFVPFTITGSMFISNTLTPLLMERWNLKWLLAGSQLGKTVLLIALAFFMPQLSLTNFVILFLVISLIALLDGCANPVTQSLIPLYVKNEQLLKANGLTETVTQFIQTAMWFVGSSLLIWLTATELLWITAGLFLLSSILLTRLEAVAFIPSKSKGKWHQISKGWKTVTKTPVLIRIAWMDIMETIAGTVWIAAILLVFVNDALLEDEKWWGFINGSFFLGLIGGSLFCLRFSGWIDQRLSSFIFWGAALSSLVTIFFGLNSLPVLALLLSFLVGVFSQIKNIPQQTVVQTSVPSDQLPTVYTTLGAIGTGTFGIASLLMGILADVFGIRSVFMLSGILLALVSLVAYQGRTLLWRTAQQ</sequence>
<keyword evidence="5 6" id="KW-0472">Membrane</keyword>
<feature type="transmembrane region" description="Helical" evidence="6">
    <location>
        <begin position="214"/>
        <end position="239"/>
    </location>
</feature>
<dbReference type="PANTHER" id="PTHR23513">
    <property type="entry name" value="INTEGRAL MEMBRANE EFFLUX PROTEIN-RELATED"/>
    <property type="match status" value="1"/>
</dbReference>
<evidence type="ECO:0000256" key="1">
    <source>
        <dbReference type="ARBA" id="ARBA00004651"/>
    </source>
</evidence>
<evidence type="ECO:0000256" key="3">
    <source>
        <dbReference type="ARBA" id="ARBA00022692"/>
    </source>
</evidence>
<reference evidence="7 8" key="1">
    <citation type="submission" date="2018-06" db="EMBL/GenBank/DDBJ databases">
        <title>The draft genome sequences of strains SCU63 and S1.</title>
        <authorList>
            <person name="Gan L."/>
        </authorList>
    </citation>
    <scope>NUCLEOTIDE SEQUENCE [LARGE SCALE GENOMIC DNA]</scope>
    <source>
        <strain evidence="7 8">SCU63</strain>
    </source>
</reference>
<feature type="transmembrane region" description="Helical" evidence="6">
    <location>
        <begin position="305"/>
        <end position="321"/>
    </location>
</feature>
<evidence type="ECO:0000256" key="6">
    <source>
        <dbReference type="SAM" id="Phobius"/>
    </source>
</evidence>
<dbReference type="GO" id="GO:0022857">
    <property type="term" value="F:transmembrane transporter activity"/>
    <property type="evidence" value="ECO:0007669"/>
    <property type="project" value="InterPro"/>
</dbReference>
<dbReference type="PANTHER" id="PTHR23513:SF19">
    <property type="entry name" value="MAJOR FACILITATOR SUPERFAMILY (MFS) PROFILE DOMAIN-CONTAINING PROTEIN"/>
    <property type="match status" value="1"/>
</dbReference>
<feature type="transmembrane region" description="Helical" evidence="6">
    <location>
        <begin position="342"/>
        <end position="364"/>
    </location>
</feature>
<keyword evidence="2" id="KW-1003">Cell membrane</keyword>
<gene>
    <name evidence="7" type="ORF">DP120_03595</name>
</gene>
<dbReference type="Gene3D" id="1.20.1250.20">
    <property type="entry name" value="MFS general substrate transporter like domains"/>
    <property type="match status" value="1"/>
</dbReference>
<dbReference type="InterPro" id="IPR011701">
    <property type="entry name" value="MFS"/>
</dbReference>
<protein>
    <submittedName>
        <fullName evidence="7">MFS transporter</fullName>
    </submittedName>
</protein>
<dbReference type="Proteomes" id="UP000251002">
    <property type="component" value="Unassembled WGS sequence"/>
</dbReference>
<dbReference type="EMBL" id="QLZR01000001">
    <property type="protein sequence ID" value="RAZ81376.1"/>
    <property type="molecule type" value="Genomic_DNA"/>
</dbReference>
<dbReference type="AlphaFoldDB" id="A0A365L7G8"/>
<dbReference type="Pfam" id="PF07690">
    <property type="entry name" value="MFS_1"/>
    <property type="match status" value="1"/>
</dbReference>
<dbReference type="InterPro" id="IPR036259">
    <property type="entry name" value="MFS_trans_sf"/>
</dbReference>
<dbReference type="CDD" id="cd06173">
    <property type="entry name" value="MFS_MefA_like"/>
    <property type="match status" value="1"/>
</dbReference>
<keyword evidence="4 6" id="KW-1133">Transmembrane helix</keyword>
<name>A0A365L7G8_9BACL</name>
<dbReference type="SUPFAM" id="SSF103473">
    <property type="entry name" value="MFS general substrate transporter"/>
    <property type="match status" value="1"/>
</dbReference>
<evidence type="ECO:0000256" key="2">
    <source>
        <dbReference type="ARBA" id="ARBA00022475"/>
    </source>
</evidence>
<evidence type="ECO:0000256" key="5">
    <source>
        <dbReference type="ARBA" id="ARBA00023136"/>
    </source>
</evidence>
<comment type="caution">
    <text evidence="7">The sequence shown here is derived from an EMBL/GenBank/DDBJ whole genome shotgun (WGS) entry which is preliminary data.</text>
</comment>
<proteinExistence type="predicted"/>
<organism evidence="7 8">
    <name type="scientific">Planococcus halotolerans</name>
    <dbReference type="NCBI Taxonomy" id="2233542"/>
    <lineage>
        <taxon>Bacteria</taxon>
        <taxon>Bacillati</taxon>
        <taxon>Bacillota</taxon>
        <taxon>Bacilli</taxon>
        <taxon>Bacillales</taxon>
        <taxon>Caryophanaceae</taxon>
        <taxon>Planococcus</taxon>
    </lineage>
</organism>
<feature type="transmembrane region" description="Helical" evidence="6">
    <location>
        <begin position="370"/>
        <end position="389"/>
    </location>
</feature>
<accession>A0A365L7G8</accession>
<evidence type="ECO:0000256" key="4">
    <source>
        <dbReference type="ARBA" id="ARBA00022989"/>
    </source>
</evidence>
<dbReference type="RefSeq" id="WP_112221885.1">
    <property type="nucleotide sequence ID" value="NZ_CP196859.1"/>
</dbReference>
<feature type="transmembrane region" description="Helical" evidence="6">
    <location>
        <begin position="7"/>
        <end position="33"/>
    </location>
</feature>
<keyword evidence="8" id="KW-1185">Reference proteome</keyword>
<feature type="transmembrane region" description="Helical" evidence="6">
    <location>
        <begin position="168"/>
        <end position="193"/>
    </location>
</feature>
<feature type="transmembrane region" description="Helical" evidence="6">
    <location>
        <begin position="251"/>
        <end position="271"/>
    </location>
</feature>
<evidence type="ECO:0000313" key="8">
    <source>
        <dbReference type="Proteomes" id="UP000251002"/>
    </source>
</evidence>
<feature type="transmembrane region" description="Helical" evidence="6">
    <location>
        <begin position="39"/>
        <end position="59"/>
    </location>
</feature>
<dbReference type="GO" id="GO:0005886">
    <property type="term" value="C:plasma membrane"/>
    <property type="evidence" value="ECO:0007669"/>
    <property type="project" value="UniProtKB-SubCell"/>
</dbReference>